<gene>
    <name evidence="4" type="primary">fliE</name>
    <name evidence="6" type="ORF">ACFFX0_09415</name>
</gene>
<sequence length="126" mass="12636">MPIDSIGAIASMPVMPSLPSTPAVNPTSPTSAATAGAPVTDALAGVTGTTDTPGADFSSALAGQVDSLQALQGERDTLNLQAVTGDLEDIHQATIAAAEASATMDLMVALRNSGLQAFNELMRIQA</sequence>
<dbReference type="Pfam" id="PF02049">
    <property type="entry name" value="FliE"/>
    <property type="match status" value="1"/>
</dbReference>
<organism evidence="6 7">
    <name type="scientific">Citricoccus parietis</name>
    <dbReference type="NCBI Taxonomy" id="592307"/>
    <lineage>
        <taxon>Bacteria</taxon>
        <taxon>Bacillati</taxon>
        <taxon>Actinomycetota</taxon>
        <taxon>Actinomycetes</taxon>
        <taxon>Micrococcales</taxon>
        <taxon>Micrococcaceae</taxon>
        <taxon>Citricoccus</taxon>
    </lineage>
</organism>
<dbReference type="PRINTS" id="PR01006">
    <property type="entry name" value="FLGHOOKFLIE"/>
</dbReference>
<accession>A0ABV5FXI0</accession>
<feature type="region of interest" description="Disordered" evidence="5">
    <location>
        <begin position="12"/>
        <end position="35"/>
    </location>
</feature>
<feature type="compositionally biased region" description="Low complexity" evidence="5">
    <location>
        <begin position="20"/>
        <end position="35"/>
    </location>
</feature>
<comment type="similarity">
    <text evidence="2 4">Belongs to the FliE family.</text>
</comment>
<comment type="caution">
    <text evidence="6">The sequence shown here is derived from an EMBL/GenBank/DDBJ whole genome shotgun (WGS) entry which is preliminary data.</text>
</comment>
<evidence type="ECO:0000256" key="1">
    <source>
        <dbReference type="ARBA" id="ARBA00004117"/>
    </source>
</evidence>
<protein>
    <recommendedName>
        <fullName evidence="4">Flagellar hook-basal body complex protein FliE</fullName>
    </recommendedName>
</protein>
<dbReference type="Proteomes" id="UP001589575">
    <property type="component" value="Unassembled WGS sequence"/>
</dbReference>
<evidence type="ECO:0000256" key="2">
    <source>
        <dbReference type="ARBA" id="ARBA00009272"/>
    </source>
</evidence>
<keyword evidence="7" id="KW-1185">Reference proteome</keyword>
<evidence type="ECO:0000256" key="4">
    <source>
        <dbReference type="HAMAP-Rule" id="MF_00724"/>
    </source>
</evidence>
<dbReference type="EMBL" id="JBHMFI010000001">
    <property type="protein sequence ID" value="MFB9071403.1"/>
    <property type="molecule type" value="Genomic_DNA"/>
</dbReference>
<keyword evidence="6" id="KW-0966">Cell projection</keyword>
<reference evidence="6 7" key="1">
    <citation type="submission" date="2024-09" db="EMBL/GenBank/DDBJ databases">
        <authorList>
            <person name="Sun Q."/>
            <person name="Mori K."/>
        </authorList>
    </citation>
    <scope>NUCLEOTIDE SEQUENCE [LARGE SCALE GENOMIC DNA]</scope>
    <source>
        <strain evidence="6 7">CCM 7609</strain>
    </source>
</reference>
<keyword evidence="3 4" id="KW-0975">Bacterial flagellum</keyword>
<keyword evidence="6" id="KW-0282">Flagellum</keyword>
<dbReference type="HAMAP" id="MF_00724">
    <property type="entry name" value="FliE"/>
    <property type="match status" value="1"/>
</dbReference>
<evidence type="ECO:0000313" key="6">
    <source>
        <dbReference type="EMBL" id="MFB9071403.1"/>
    </source>
</evidence>
<comment type="subcellular location">
    <subcellularLocation>
        <location evidence="1 4">Bacterial flagellum basal body</location>
    </subcellularLocation>
</comment>
<dbReference type="PANTHER" id="PTHR34653">
    <property type="match status" value="1"/>
</dbReference>
<proteinExistence type="inferred from homology"/>
<evidence type="ECO:0000313" key="7">
    <source>
        <dbReference type="Proteomes" id="UP001589575"/>
    </source>
</evidence>
<dbReference type="PANTHER" id="PTHR34653:SF1">
    <property type="entry name" value="FLAGELLAR HOOK-BASAL BODY COMPLEX PROTEIN FLIE"/>
    <property type="match status" value="1"/>
</dbReference>
<evidence type="ECO:0000256" key="3">
    <source>
        <dbReference type="ARBA" id="ARBA00023143"/>
    </source>
</evidence>
<dbReference type="InterPro" id="IPR001624">
    <property type="entry name" value="FliE"/>
</dbReference>
<evidence type="ECO:0000256" key="5">
    <source>
        <dbReference type="SAM" id="MobiDB-lite"/>
    </source>
</evidence>
<keyword evidence="6" id="KW-0969">Cilium</keyword>
<name>A0ABV5FXI0_9MICC</name>